<dbReference type="Proteomes" id="UP000095280">
    <property type="component" value="Unplaced"/>
</dbReference>
<organism evidence="1 2">
    <name type="scientific">Macrostomum lignano</name>
    <dbReference type="NCBI Taxonomy" id="282301"/>
    <lineage>
        <taxon>Eukaryota</taxon>
        <taxon>Metazoa</taxon>
        <taxon>Spiralia</taxon>
        <taxon>Lophotrochozoa</taxon>
        <taxon>Platyhelminthes</taxon>
        <taxon>Rhabditophora</taxon>
        <taxon>Macrostomorpha</taxon>
        <taxon>Macrostomida</taxon>
        <taxon>Macrostomidae</taxon>
        <taxon>Macrostomum</taxon>
    </lineage>
</organism>
<evidence type="ECO:0000313" key="2">
    <source>
        <dbReference type="WBParaSite" id="maker-uti_cns_0007094-snap-gene-0.3-mRNA-1"/>
    </source>
</evidence>
<protein>
    <submittedName>
        <fullName evidence="2">Uncharacterized protein</fullName>
    </submittedName>
</protein>
<accession>A0A1I8HNG3</accession>
<reference evidence="2" key="1">
    <citation type="submission" date="2016-11" db="UniProtKB">
        <authorList>
            <consortium name="WormBaseParasite"/>
        </authorList>
    </citation>
    <scope>IDENTIFICATION</scope>
</reference>
<sequence>MRCTYSSMSDGRS</sequence>
<proteinExistence type="predicted"/>
<dbReference type="WBParaSite" id="maker-uti_cns_0007094-snap-gene-0.3-mRNA-1">
    <property type="protein sequence ID" value="maker-uti_cns_0007094-snap-gene-0.3-mRNA-1"/>
    <property type="gene ID" value="maker-uti_cns_0007094-snap-gene-0.3"/>
</dbReference>
<keyword evidence="1" id="KW-1185">Reference proteome</keyword>
<name>A0A1I8HNG3_9PLAT</name>
<evidence type="ECO:0000313" key="1">
    <source>
        <dbReference type="Proteomes" id="UP000095280"/>
    </source>
</evidence>